<keyword evidence="4" id="KW-0539">Nucleus</keyword>
<comment type="caution">
    <text evidence="8">The sequence shown here is derived from an EMBL/GenBank/DDBJ whole genome shotgun (WGS) entry which is preliminary data.</text>
</comment>
<comment type="similarity">
    <text evidence="2">Belongs to the ESF1 family.</text>
</comment>
<sequence>MAKKNKKAAADPRFASSSLPSSKTSKTKKSSSKPTKDSASEAEIVDERFADVHKNPKFKRNTTKDDDHKLILDSRFSSILTDPSFSLGPSDAKIDSRGKKIKKDKDAKEMKEFYKLNEHEDGEGDGDDNGDKNDNKNDNDDDDDDASSASSTHTSASSVEFKTPEERIAYLTALSRGEISLSESESSSDSASDSEDDSDIDSSAGVFPNESAGILSERVQAETIENLETTSLAMLNFDWDKVKAVDVFTLVSSFVEGLRKVEIYPSDFGLERMKEEEKLGPRGLWKEPEPNANANSNEDYDDSDSDASSSTSSKSPSIDMKDSATPRKDAHGADSTDFDLEKLRRYEASKLKYYFAIATFSNHHNANLAYKELDGIELEHSSCAIDVRGIPESDIEGCKSNRDLKDFCDKVPDRYSAPDFINKALQQTRVECTWDQGDDDRASMLTKWGVGGEEWKAMAEGDDLKAYLASSGEESSDEEEGKGKDLRKMLLGDDAGEMESSEEEEEEEEKKVEGEMTFTLSGGVQSLKEKLKKKKNGEDENVELTPWEKYQEKRKQKRKERKAVRKNKNDDSDEDDNSGLLGASDDNEVPDWAKGGEDGVGEEEDEGDDSDGFFMASDNEEDKKKDKKKGKKKDSNEATAPPSGKKPASKKELKALLGDDADVEKLKDFDMRGLERIEKMKSKKLKGGRKKKEERKAADVVGKNFQIDANDSRFGAVFDGSDDRFGIDKSNPNYKETAAMKEVLATQTKRRKKKKRTEDVMVKDDGKVEGGGASALSAMVQKLKNKKQKK</sequence>
<feature type="region of interest" description="Disordered" evidence="5">
    <location>
        <begin position="178"/>
        <end position="211"/>
    </location>
</feature>
<feature type="compositionally biased region" description="Low complexity" evidence="5">
    <location>
        <begin position="15"/>
        <end position="24"/>
    </location>
</feature>
<feature type="compositionally biased region" description="Acidic residues" evidence="5">
    <location>
        <begin position="494"/>
        <end position="508"/>
    </location>
</feature>
<feature type="compositionally biased region" description="Basic and acidic residues" evidence="5">
    <location>
        <begin position="756"/>
        <end position="768"/>
    </location>
</feature>
<feature type="region of interest" description="Disordered" evidence="5">
    <location>
        <begin position="1"/>
        <end position="163"/>
    </location>
</feature>
<dbReference type="InterPro" id="IPR056750">
    <property type="entry name" value="RRM_ESF1"/>
</dbReference>
<evidence type="ECO:0008006" key="10">
    <source>
        <dbReference type="Google" id="ProtNLM"/>
    </source>
</evidence>
<evidence type="ECO:0000259" key="6">
    <source>
        <dbReference type="Pfam" id="PF08159"/>
    </source>
</evidence>
<evidence type="ECO:0000256" key="4">
    <source>
        <dbReference type="ARBA" id="ARBA00023242"/>
    </source>
</evidence>
<dbReference type="InterPro" id="IPR039754">
    <property type="entry name" value="Esf1"/>
</dbReference>
<feature type="compositionally biased region" description="Low complexity" evidence="5">
    <location>
        <begin position="147"/>
        <end position="158"/>
    </location>
</feature>
<evidence type="ECO:0000256" key="1">
    <source>
        <dbReference type="ARBA" id="ARBA00004604"/>
    </source>
</evidence>
<feature type="compositionally biased region" description="Basic and acidic residues" evidence="5">
    <location>
        <begin position="129"/>
        <end position="138"/>
    </location>
</feature>
<feature type="compositionally biased region" description="Acidic residues" evidence="5">
    <location>
        <begin position="599"/>
        <end position="611"/>
    </location>
</feature>
<keyword evidence="3" id="KW-0175">Coiled coil</keyword>
<feature type="compositionally biased region" description="Basic and acidic residues" evidence="5">
    <location>
        <begin position="481"/>
        <end position="491"/>
    </location>
</feature>
<dbReference type="GO" id="GO:0005730">
    <property type="term" value="C:nucleolus"/>
    <property type="evidence" value="ECO:0007669"/>
    <property type="project" value="UniProtKB-SubCell"/>
</dbReference>
<name>A0A9W7DPH6_9STRA</name>
<feature type="compositionally biased region" description="Basic residues" evidence="5">
    <location>
        <begin position="552"/>
        <end position="566"/>
    </location>
</feature>
<feature type="compositionally biased region" description="Low complexity" evidence="5">
    <location>
        <begin position="178"/>
        <end position="191"/>
    </location>
</feature>
<feature type="region of interest" description="Disordered" evidence="5">
    <location>
        <begin position="279"/>
        <end position="334"/>
    </location>
</feature>
<organism evidence="8 9">
    <name type="scientific">Triparma laevis f. inornata</name>
    <dbReference type="NCBI Taxonomy" id="1714386"/>
    <lineage>
        <taxon>Eukaryota</taxon>
        <taxon>Sar</taxon>
        <taxon>Stramenopiles</taxon>
        <taxon>Ochrophyta</taxon>
        <taxon>Bolidophyceae</taxon>
        <taxon>Parmales</taxon>
        <taxon>Triparmaceae</taxon>
        <taxon>Triparma</taxon>
    </lineage>
</organism>
<feature type="compositionally biased region" description="Basic and acidic residues" evidence="5">
    <location>
        <begin position="34"/>
        <end position="54"/>
    </location>
</feature>
<evidence type="ECO:0000259" key="7">
    <source>
        <dbReference type="Pfam" id="PF25121"/>
    </source>
</evidence>
<feature type="compositionally biased region" description="Basic and acidic residues" evidence="5">
    <location>
        <begin position="62"/>
        <end position="72"/>
    </location>
</feature>
<feature type="domain" description="NUC153" evidence="6">
    <location>
        <begin position="711"/>
        <end position="741"/>
    </location>
</feature>
<protein>
    <recommendedName>
        <fullName evidence="10">NUC153 domain-containing protein</fullName>
    </recommendedName>
</protein>
<feature type="compositionally biased region" description="Polar residues" evidence="5">
    <location>
        <begin position="75"/>
        <end position="84"/>
    </location>
</feature>
<evidence type="ECO:0000256" key="5">
    <source>
        <dbReference type="SAM" id="MobiDB-lite"/>
    </source>
</evidence>
<feature type="region of interest" description="Disordered" evidence="5">
    <location>
        <begin position="469"/>
        <end position="657"/>
    </location>
</feature>
<evidence type="ECO:0000313" key="9">
    <source>
        <dbReference type="Proteomes" id="UP001162640"/>
    </source>
</evidence>
<dbReference type="Proteomes" id="UP001162640">
    <property type="component" value="Unassembled WGS sequence"/>
</dbReference>
<dbReference type="PANTHER" id="PTHR12202">
    <property type="entry name" value="ESF1 HOMOLOG"/>
    <property type="match status" value="1"/>
</dbReference>
<dbReference type="AlphaFoldDB" id="A0A9W7DPH6"/>
<dbReference type="GO" id="GO:0003723">
    <property type="term" value="F:RNA binding"/>
    <property type="evidence" value="ECO:0007669"/>
    <property type="project" value="TreeGrafter"/>
</dbReference>
<dbReference type="PANTHER" id="PTHR12202:SF0">
    <property type="entry name" value="ESF1 HOMOLOG"/>
    <property type="match status" value="1"/>
</dbReference>
<reference evidence="9" key="1">
    <citation type="journal article" date="2023" name="Commun. Biol.">
        <title>Genome analysis of Parmales, the sister group of diatoms, reveals the evolutionary specialization of diatoms from phago-mixotrophs to photoautotrophs.</title>
        <authorList>
            <person name="Ban H."/>
            <person name="Sato S."/>
            <person name="Yoshikawa S."/>
            <person name="Yamada K."/>
            <person name="Nakamura Y."/>
            <person name="Ichinomiya M."/>
            <person name="Sato N."/>
            <person name="Blanc-Mathieu R."/>
            <person name="Endo H."/>
            <person name="Kuwata A."/>
            <person name="Ogata H."/>
        </authorList>
    </citation>
    <scope>NUCLEOTIDE SEQUENCE [LARGE SCALE GENOMIC DNA]</scope>
</reference>
<dbReference type="Pfam" id="PF25121">
    <property type="entry name" value="RRM_ESF1"/>
    <property type="match status" value="1"/>
</dbReference>
<feature type="domain" description="ESF1 RRM" evidence="7">
    <location>
        <begin position="229"/>
        <end position="393"/>
    </location>
</feature>
<comment type="subcellular location">
    <subcellularLocation>
        <location evidence="1">Nucleus</location>
        <location evidence="1">Nucleolus</location>
    </subcellularLocation>
</comment>
<feature type="compositionally biased region" description="Basic and acidic residues" evidence="5">
    <location>
        <begin position="92"/>
        <end position="119"/>
    </location>
</feature>
<evidence type="ECO:0000256" key="2">
    <source>
        <dbReference type="ARBA" id="ARBA00009087"/>
    </source>
</evidence>
<proteinExistence type="inferred from homology"/>
<gene>
    <name evidence="8" type="ORF">TL16_g00635</name>
</gene>
<evidence type="ECO:0000256" key="3">
    <source>
        <dbReference type="ARBA" id="ARBA00023054"/>
    </source>
</evidence>
<feature type="compositionally biased region" description="Low complexity" evidence="5">
    <location>
        <begin position="306"/>
        <end position="318"/>
    </location>
</feature>
<accession>A0A9W7DPH6</accession>
<evidence type="ECO:0000313" key="8">
    <source>
        <dbReference type="EMBL" id="GMH49862.1"/>
    </source>
</evidence>
<feature type="compositionally biased region" description="Basic and acidic residues" evidence="5">
    <location>
        <begin position="279"/>
        <end position="289"/>
    </location>
</feature>
<dbReference type="EMBL" id="BLQM01000012">
    <property type="protein sequence ID" value="GMH49862.1"/>
    <property type="molecule type" value="Genomic_DNA"/>
</dbReference>
<dbReference type="Pfam" id="PF08159">
    <property type="entry name" value="NUC153"/>
    <property type="match status" value="1"/>
</dbReference>
<dbReference type="GO" id="GO:0006364">
    <property type="term" value="P:rRNA processing"/>
    <property type="evidence" value="ECO:0007669"/>
    <property type="project" value="InterPro"/>
</dbReference>
<feature type="compositionally biased region" description="Basic and acidic residues" evidence="5">
    <location>
        <begin position="319"/>
        <end position="334"/>
    </location>
</feature>
<dbReference type="InterPro" id="IPR012580">
    <property type="entry name" value="NUC153"/>
</dbReference>
<feature type="region of interest" description="Disordered" evidence="5">
    <location>
        <begin position="746"/>
        <end position="773"/>
    </location>
</feature>